<evidence type="ECO:0000313" key="7">
    <source>
        <dbReference type="Proteomes" id="UP000777784"/>
    </source>
</evidence>
<keyword evidence="2 4" id="KW-0560">Oxidoreductase</keyword>
<sequence>MNHCVGHTQKEEEVMLSRIGVASFEDLLEQIPKDQRLKKTLDLPFPLSESELKGLFNKLSRKNYDAAVVPSFLGAGYYDHDHPAAVGHMIQRSEFATAYTPYQAEVSQGTLASIFEFQTAICELTGLDVANASLYDGGSACGEALWMALGETRRNKILVSEGLNPCWRRVVETYLGTPGVVLETLPSLKGRVDPAELKSAITSDVAAVLVQHPNVYGLLEETGALGEVVQGTGAHLVASVDPVSLALLEPPGSWGATTAIGEGQSLAISPSYGGPAIGFMATRSSMMRRMPGRIVAEATDTRGQRGFVLTLQTREQHIRRAKATSNICTNSNLVALAMLISLSLMGPVGLREMAELSLRKAWRARERLLKIPGVTAPFAGPFFREFLLELPRDAEEVVLEIYRREGILAGVPGARLWKDHPNRLLVAVTEKRTDDEVEQYAAALEGVLAS</sequence>
<dbReference type="GO" id="GO:0004375">
    <property type="term" value="F:glycine dehydrogenase (decarboxylating) activity"/>
    <property type="evidence" value="ECO:0007669"/>
    <property type="project" value="UniProtKB-EC"/>
</dbReference>
<dbReference type="Pfam" id="PF02347">
    <property type="entry name" value="GDC-P"/>
    <property type="match status" value="1"/>
</dbReference>
<reference evidence="6" key="1">
    <citation type="submission" date="2021-05" db="EMBL/GenBank/DDBJ databases">
        <title>Energy efficiency and biological interactions define the core microbiome of deep oligotrophic groundwater.</title>
        <authorList>
            <person name="Mehrshad M."/>
            <person name="Lopez-Fernandez M."/>
            <person name="Bell E."/>
            <person name="Bernier-Latmani R."/>
            <person name="Bertilsson S."/>
            <person name="Dopson M."/>
        </authorList>
    </citation>
    <scope>NUCLEOTIDE SEQUENCE</scope>
    <source>
        <strain evidence="6">Modern_marine.mb.64</strain>
    </source>
</reference>
<evidence type="ECO:0000313" key="6">
    <source>
        <dbReference type="EMBL" id="MBU2690334.1"/>
    </source>
</evidence>
<dbReference type="InterPro" id="IPR020581">
    <property type="entry name" value="GDC_P"/>
</dbReference>
<evidence type="ECO:0000256" key="1">
    <source>
        <dbReference type="ARBA" id="ARBA00003788"/>
    </source>
</evidence>
<evidence type="ECO:0000256" key="3">
    <source>
        <dbReference type="ARBA" id="ARBA00049026"/>
    </source>
</evidence>
<dbReference type="PANTHER" id="PTHR42806:SF1">
    <property type="entry name" value="GLYCINE DEHYDROGENASE (DECARBOXYLATING)"/>
    <property type="match status" value="1"/>
</dbReference>
<dbReference type="Gene3D" id="3.90.1150.10">
    <property type="entry name" value="Aspartate Aminotransferase, domain 1"/>
    <property type="match status" value="1"/>
</dbReference>
<dbReference type="CDD" id="cd00613">
    <property type="entry name" value="GDC-P"/>
    <property type="match status" value="1"/>
</dbReference>
<dbReference type="Proteomes" id="UP000777784">
    <property type="component" value="Unassembled WGS sequence"/>
</dbReference>
<proteinExistence type="inferred from homology"/>
<comment type="catalytic activity">
    <reaction evidence="3 4">
        <text>N(6)-[(R)-lipoyl]-L-lysyl-[glycine-cleavage complex H protein] + glycine + H(+) = N(6)-[(R)-S(8)-aminomethyldihydrolipoyl]-L-lysyl-[glycine-cleavage complex H protein] + CO2</text>
        <dbReference type="Rhea" id="RHEA:24304"/>
        <dbReference type="Rhea" id="RHEA-COMP:10494"/>
        <dbReference type="Rhea" id="RHEA-COMP:10495"/>
        <dbReference type="ChEBI" id="CHEBI:15378"/>
        <dbReference type="ChEBI" id="CHEBI:16526"/>
        <dbReference type="ChEBI" id="CHEBI:57305"/>
        <dbReference type="ChEBI" id="CHEBI:83099"/>
        <dbReference type="ChEBI" id="CHEBI:83143"/>
        <dbReference type="EC" id="1.4.4.2"/>
    </reaction>
</comment>
<comment type="subunit">
    <text evidence="4">The glycine cleavage system is composed of four proteins: P, T, L and H. In this organism, the P 'protein' is a heterodimer of two subunits.</text>
</comment>
<dbReference type="Gene3D" id="3.40.640.10">
    <property type="entry name" value="Type I PLP-dependent aspartate aminotransferase-like (Major domain)"/>
    <property type="match status" value="1"/>
</dbReference>
<dbReference type="GO" id="GO:0009116">
    <property type="term" value="P:nucleoside metabolic process"/>
    <property type="evidence" value="ECO:0007669"/>
    <property type="project" value="InterPro"/>
</dbReference>
<dbReference type="SUPFAM" id="SSF53383">
    <property type="entry name" value="PLP-dependent transferases"/>
    <property type="match status" value="1"/>
</dbReference>
<dbReference type="InterPro" id="IPR015421">
    <property type="entry name" value="PyrdxlP-dep_Trfase_major"/>
</dbReference>
<gene>
    <name evidence="4 6" type="primary">gcvPA</name>
    <name evidence="6" type="ORF">KJ970_05340</name>
</gene>
<dbReference type="EMBL" id="JAHJDP010000028">
    <property type="protein sequence ID" value="MBU2690334.1"/>
    <property type="molecule type" value="Genomic_DNA"/>
</dbReference>
<dbReference type="InterPro" id="IPR015424">
    <property type="entry name" value="PyrdxlP-dep_Trfase"/>
</dbReference>
<evidence type="ECO:0000259" key="5">
    <source>
        <dbReference type="Pfam" id="PF02347"/>
    </source>
</evidence>
<name>A0A948RY15_UNCEI</name>
<dbReference type="HAMAP" id="MF_00712">
    <property type="entry name" value="GcvPA"/>
    <property type="match status" value="1"/>
</dbReference>
<dbReference type="AlphaFoldDB" id="A0A948RY15"/>
<dbReference type="PANTHER" id="PTHR42806">
    <property type="entry name" value="GLYCINE CLEAVAGE SYSTEM P-PROTEIN"/>
    <property type="match status" value="1"/>
</dbReference>
<dbReference type="InterPro" id="IPR049315">
    <property type="entry name" value="GDC-P_N"/>
</dbReference>
<dbReference type="InterPro" id="IPR015422">
    <property type="entry name" value="PyrdxlP-dep_Trfase_small"/>
</dbReference>
<evidence type="ECO:0000256" key="4">
    <source>
        <dbReference type="HAMAP-Rule" id="MF_00712"/>
    </source>
</evidence>
<comment type="function">
    <text evidence="1 4">The glycine cleavage system catalyzes the degradation of glycine. The P protein binds the alpha-amino group of glycine through its pyridoxal phosphate cofactor; CO(2) is released and the remaining methylamine moiety is then transferred to the lipoamide cofactor of the H protein.</text>
</comment>
<organism evidence="6 7">
    <name type="scientific">Eiseniibacteriota bacterium</name>
    <dbReference type="NCBI Taxonomy" id="2212470"/>
    <lineage>
        <taxon>Bacteria</taxon>
        <taxon>Candidatus Eiseniibacteriota</taxon>
    </lineage>
</organism>
<comment type="caution">
    <text evidence="6">The sequence shown here is derived from an EMBL/GenBank/DDBJ whole genome shotgun (WGS) entry which is preliminary data.</text>
</comment>
<protein>
    <recommendedName>
        <fullName evidence="4">Probable glycine dehydrogenase (decarboxylating) subunit 1</fullName>
        <ecNumber evidence="4">1.4.4.2</ecNumber>
    </recommendedName>
    <alternativeName>
        <fullName evidence="4">Glycine cleavage system P-protein subunit 1</fullName>
    </alternativeName>
    <alternativeName>
        <fullName evidence="4">Glycine decarboxylase subunit 1</fullName>
    </alternativeName>
    <alternativeName>
        <fullName evidence="4">Glycine dehydrogenase (aminomethyl-transferring) subunit 1</fullName>
    </alternativeName>
</protein>
<dbReference type="NCBIfam" id="NF001696">
    <property type="entry name" value="PRK00451.1"/>
    <property type="match status" value="1"/>
</dbReference>
<evidence type="ECO:0000256" key="2">
    <source>
        <dbReference type="ARBA" id="ARBA00023002"/>
    </source>
</evidence>
<comment type="similarity">
    <text evidence="4">Belongs to the GcvP family. N-terminal subunit subfamily.</text>
</comment>
<dbReference type="InterPro" id="IPR023010">
    <property type="entry name" value="GcvPA"/>
</dbReference>
<dbReference type="GO" id="GO:0019464">
    <property type="term" value="P:glycine decarboxylation via glycine cleavage system"/>
    <property type="evidence" value="ECO:0007669"/>
    <property type="project" value="UniProtKB-UniRule"/>
</dbReference>
<dbReference type="EC" id="1.4.4.2" evidence="4"/>
<accession>A0A948RY15</accession>
<feature type="domain" description="Glycine cleavage system P-protein N-terminal" evidence="5">
    <location>
        <begin position="5"/>
        <end position="440"/>
    </location>
</feature>
<dbReference type="PIRSF" id="PIRSF006815">
    <property type="entry name" value="GcvPA"/>
    <property type="match status" value="1"/>
</dbReference>